<dbReference type="GO" id="GO:0003700">
    <property type="term" value="F:DNA-binding transcription factor activity"/>
    <property type="evidence" value="ECO:0007669"/>
    <property type="project" value="InterPro"/>
</dbReference>
<dbReference type="KEGG" id="boz:DBV39_02650"/>
<dbReference type="EMBL" id="CP028901">
    <property type="protein sequence ID" value="AWB32796.1"/>
    <property type="molecule type" value="Genomic_DNA"/>
</dbReference>
<keyword evidence="7" id="KW-1185">Reference proteome</keyword>
<gene>
    <name evidence="6" type="ORF">DBV39_02650</name>
</gene>
<dbReference type="SUPFAM" id="SSF46785">
    <property type="entry name" value="Winged helix' DNA-binding domain"/>
    <property type="match status" value="1"/>
</dbReference>
<dbReference type="InterPro" id="IPR000847">
    <property type="entry name" value="LysR_HTH_N"/>
</dbReference>
<keyword evidence="4" id="KW-0804">Transcription</keyword>
<dbReference type="Gene3D" id="1.10.10.10">
    <property type="entry name" value="Winged helix-like DNA-binding domain superfamily/Winged helix DNA-binding domain"/>
    <property type="match status" value="1"/>
</dbReference>
<dbReference type="CDD" id="cd08422">
    <property type="entry name" value="PBP2_CrgA_like"/>
    <property type="match status" value="1"/>
</dbReference>
<proteinExistence type="inferred from homology"/>
<evidence type="ECO:0000256" key="3">
    <source>
        <dbReference type="ARBA" id="ARBA00023125"/>
    </source>
</evidence>
<keyword evidence="2" id="KW-0805">Transcription regulation</keyword>
<dbReference type="GO" id="GO:0043565">
    <property type="term" value="F:sequence-specific DNA binding"/>
    <property type="evidence" value="ECO:0007669"/>
    <property type="project" value="TreeGrafter"/>
</dbReference>
<dbReference type="Pfam" id="PF00126">
    <property type="entry name" value="HTH_1"/>
    <property type="match status" value="1"/>
</dbReference>
<feature type="domain" description="HTH lysR-type" evidence="5">
    <location>
        <begin position="4"/>
        <end position="61"/>
    </location>
</feature>
<evidence type="ECO:0000256" key="2">
    <source>
        <dbReference type="ARBA" id="ARBA00023015"/>
    </source>
</evidence>
<protein>
    <submittedName>
        <fullName evidence="6">LysR family transcriptional regulator</fullName>
    </submittedName>
</protein>
<comment type="similarity">
    <text evidence="1">Belongs to the LysR transcriptional regulatory family.</text>
</comment>
<evidence type="ECO:0000259" key="5">
    <source>
        <dbReference type="PROSITE" id="PS50931"/>
    </source>
</evidence>
<dbReference type="Pfam" id="PF03466">
    <property type="entry name" value="LysR_substrate"/>
    <property type="match status" value="1"/>
</dbReference>
<dbReference type="PANTHER" id="PTHR30537">
    <property type="entry name" value="HTH-TYPE TRANSCRIPTIONAL REGULATOR"/>
    <property type="match status" value="1"/>
</dbReference>
<accession>A0A2R4XG50</accession>
<dbReference type="FunFam" id="1.10.10.10:FF:000001">
    <property type="entry name" value="LysR family transcriptional regulator"/>
    <property type="match status" value="1"/>
</dbReference>
<dbReference type="PANTHER" id="PTHR30537:SF35">
    <property type="entry name" value="TRANSCRIPTIONAL REGULATORY PROTEIN"/>
    <property type="match status" value="1"/>
</dbReference>
<keyword evidence="3" id="KW-0238">DNA-binding</keyword>
<dbReference type="SUPFAM" id="SSF53850">
    <property type="entry name" value="Periplasmic binding protein-like II"/>
    <property type="match status" value="1"/>
</dbReference>
<dbReference type="PROSITE" id="PS50931">
    <property type="entry name" value="HTH_LYSR"/>
    <property type="match status" value="1"/>
</dbReference>
<dbReference type="Proteomes" id="UP000244571">
    <property type="component" value="Chromosome"/>
</dbReference>
<dbReference type="AlphaFoldDB" id="A0A2R4XG50"/>
<sequence length="311" mass="34252">MSMDELRCLKTFLEVARRNSFAGAAGHFGVSRASVTKQIAWLEKSFNTKLINRTTKQMGLTRAGEKVLENAAALLEQYEGLRESVTNLSGEVSGEIRIGVPPSFGTRRMLPVVSEFLQKYPEVSVSLTLLTVRKEETFVEQGLDVGIIIVPVLRDSSHVAIPLAQAPQALVASPGYLARHGPIQHPQDLSECNCLINLNKSPTGIWTLNGSQGAVSVRVMGNLKSDFGDSLKDAAIAGLGVSMHPYYMVAEELEKGLLKVVLPDYLPTSLDIYAIYSSRKNIQLRLRLFLDFLRDWAAHPKAWEQPFAGSR</sequence>
<evidence type="ECO:0000313" key="7">
    <source>
        <dbReference type="Proteomes" id="UP000244571"/>
    </source>
</evidence>
<evidence type="ECO:0000313" key="6">
    <source>
        <dbReference type="EMBL" id="AWB32796.1"/>
    </source>
</evidence>
<organism evidence="6 7">
    <name type="scientific">Orrella marina</name>
    <dbReference type="NCBI Taxonomy" id="2163011"/>
    <lineage>
        <taxon>Bacteria</taxon>
        <taxon>Pseudomonadati</taxon>
        <taxon>Pseudomonadota</taxon>
        <taxon>Betaproteobacteria</taxon>
        <taxon>Burkholderiales</taxon>
        <taxon>Alcaligenaceae</taxon>
        <taxon>Orrella</taxon>
    </lineage>
</organism>
<dbReference type="GO" id="GO:0006351">
    <property type="term" value="P:DNA-templated transcription"/>
    <property type="evidence" value="ECO:0007669"/>
    <property type="project" value="TreeGrafter"/>
</dbReference>
<dbReference type="InterPro" id="IPR058163">
    <property type="entry name" value="LysR-type_TF_proteobact-type"/>
</dbReference>
<dbReference type="InterPro" id="IPR036388">
    <property type="entry name" value="WH-like_DNA-bd_sf"/>
</dbReference>
<evidence type="ECO:0000256" key="1">
    <source>
        <dbReference type="ARBA" id="ARBA00009437"/>
    </source>
</evidence>
<reference evidence="6 7" key="1">
    <citation type="submission" date="2018-04" db="EMBL/GenBank/DDBJ databases">
        <title>Bordetella sp. HZ20 isolated from seawater.</title>
        <authorList>
            <person name="Sun C."/>
        </authorList>
    </citation>
    <scope>NUCLEOTIDE SEQUENCE [LARGE SCALE GENOMIC DNA]</scope>
    <source>
        <strain evidence="6 7">HZ20</strain>
    </source>
</reference>
<name>A0A2R4XG50_9BURK</name>
<evidence type="ECO:0000256" key="4">
    <source>
        <dbReference type="ARBA" id="ARBA00023163"/>
    </source>
</evidence>
<dbReference type="InterPro" id="IPR036390">
    <property type="entry name" value="WH_DNA-bd_sf"/>
</dbReference>
<dbReference type="Gene3D" id="3.40.190.290">
    <property type="match status" value="1"/>
</dbReference>
<dbReference type="InterPro" id="IPR005119">
    <property type="entry name" value="LysR_subst-bd"/>
</dbReference>